<proteinExistence type="predicted"/>
<evidence type="ECO:0000313" key="2">
    <source>
        <dbReference type="EMBL" id="PCE64587.1"/>
    </source>
</evidence>
<evidence type="ECO:0000256" key="1">
    <source>
        <dbReference type="SAM" id="SignalP"/>
    </source>
</evidence>
<feature type="signal peptide" evidence="1">
    <location>
        <begin position="1"/>
        <end position="22"/>
    </location>
</feature>
<dbReference type="Proteomes" id="UP000219559">
    <property type="component" value="Unassembled WGS sequence"/>
</dbReference>
<dbReference type="OrthoDB" id="1114455at2"/>
<name>A0A2A4G7H6_9FLAO</name>
<keyword evidence="1" id="KW-0732">Signal</keyword>
<reference evidence="2 3" key="1">
    <citation type="submission" date="2017-04" db="EMBL/GenBank/DDBJ databases">
        <title>A new member of the family Flavobacteriaceae isolated from ascidians.</title>
        <authorList>
            <person name="Chen L."/>
        </authorList>
    </citation>
    <scope>NUCLEOTIDE SEQUENCE [LARGE SCALE GENOMIC DNA]</scope>
    <source>
        <strain evidence="2 3">HQA918</strain>
    </source>
</reference>
<dbReference type="EMBL" id="NBWU01000003">
    <property type="protein sequence ID" value="PCE64587.1"/>
    <property type="molecule type" value="Genomic_DNA"/>
</dbReference>
<dbReference type="InterPro" id="IPR019861">
    <property type="entry name" value="PorP/SprF_Bacteroidetes"/>
</dbReference>
<evidence type="ECO:0008006" key="4">
    <source>
        <dbReference type="Google" id="ProtNLM"/>
    </source>
</evidence>
<accession>A0A2A4G7H6</accession>
<sequence>MRNTLKGFLILIFSFTCYTALAQQEAQFSSYMYHTQLYNPAYTGSTGYPSAMLSYRSQWVGIDGAPVTQTLTFHSPAWNRVGLGVSVLRDAIGPSTETYFAGDFSYAIHFGDGRTHLAFGLKAGYFNLNLNINDINILNPGDAGFANTEKSGNAIIGTGLYLYNDQGYIGVSTPNLVTTSHYDGIANTTIQEKMHLYLMGGYVFPLNPNLQFKPAFLVKAVNGAPLGVDVSANFLINESFTLGASYRLESAISILAGFQVNNAIFIGYGYDFDTTDLAQYNSGSHEVFLRIDFMRRVRRNMSPRFF</sequence>
<feature type="chain" id="PRO_5012472303" description="Type IX secretion system membrane protein PorP/SprF" evidence="1">
    <location>
        <begin position="23"/>
        <end position="306"/>
    </location>
</feature>
<keyword evidence="3" id="KW-1185">Reference proteome</keyword>
<evidence type="ECO:0000313" key="3">
    <source>
        <dbReference type="Proteomes" id="UP000219559"/>
    </source>
</evidence>
<dbReference type="Pfam" id="PF11751">
    <property type="entry name" value="PorP_SprF"/>
    <property type="match status" value="1"/>
</dbReference>
<gene>
    <name evidence="2" type="ORF">B7P33_09925</name>
</gene>
<protein>
    <recommendedName>
        <fullName evidence="4">Type IX secretion system membrane protein PorP/SprF</fullName>
    </recommendedName>
</protein>
<dbReference type="AlphaFoldDB" id="A0A2A4G7H6"/>
<comment type="caution">
    <text evidence="2">The sequence shown here is derived from an EMBL/GenBank/DDBJ whole genome shotgun (WGS) entry which is preliminary data.</text>
</comment>
<organism evidence="2 3">
    <name type="scientific">Sediminicola luteus</name>
    <dbReference type="NCBI Taxonomy" id="319238"/>
    <lineage>
        <taxon>Bacteria</taxon>
        <taxon>Pseudomonadati</taxon>
        <taxon>Bacteroidota</taxon>
        <taxon>Flavobacteriia</taxon>
        <taxon>Flavobacteriales</taxon>
        <taxon>Flavobacteriaceae</taxon>
        <taxon>Sediminicola</taxon>
    </lineage>
</organism>
<dbReference type="RefSeq" id="WP_097440701.1">
    <property type="nucleotide sequence ID" value="NZ_KZ300476.1"/>
</dbReference>
<dbReference type="NCBIfam" id="TIGR03519">
    <property type="entry name" value="T9SS_PorP_fam"/>
    <property type="match status" value="1"/>
</dbReference>